<reference evidence="1 3" key="1">
    <citation type="submission" date="2015-10" db="EMBL/GenBank/DDBJ databases">
        <title>Draft genome of Bosea thiooxidans.</title>
        <authorList>
            <person name="Wang X."/>
        </authorList>
    </citation>
    <scope>NUCLEOTIDE SEQUENCE [LARGE SCALE GENOMIC DNA]</scope>
    <source>
        <strain evidence="1 3">CGMCC 9174</strain>
    </source>
</reference>
<gene>
    <name evidence="1" type="ORF">ARD30_01735</name>
    <name evidence="2" type="ORF">SAMN05660750_03799</name>
</gene>
<reference evidence="2 4" key="2">
    <citation type="submission" date="2017-02" db="EMBL/GenBank/DDBJ databases">
        <authorList>
            <person name="Peterson S.W."/>
        </authorList>
    </citation>
    <scope>NUCLEOTIDE SEQUENCE [LARGE SCALE GENOMIC DNA]</scope>
    <source>
        <strain evidence="2 4">DSM 9653</strain>
    </source>
</reference>
<dbReference type="Proteomes" id="UP000190130">
    <property type="component" value="Unassembled WGS sequence"/>
</dbReference>
<evidence type="ECO:0000313" key="4">
    <source>
        <dbReference type="Proteomes" id="UP000190130"/>
    </source>
</evidence>
<evidence type="ECO:0000313" key="3">
    <source>
        <dbReference type="Proteomes" id="UP000051562"/>
    </source>
</evidence>
<dbReference type="Pfam" id="PF01042">
    <property type="entry name" value="Ribonuc_L-PSP"/>
    <property type="match status" value="1"/>
</dbReference>
<dbReference type="EMBL" id="FUYX01000011">
    <property type="protein sequence ID" value="SKC03743.1"/>
    <property type="molecule type" value="Genomic_DNA"/>
</dbReference>
<dbReference type="SUPFAM" id="SSF55298">
    <property type="entry name" value="YjgF-like"/>
    <property type="match status" value="1"/>
</dbReference>
<evidence type="ECO:0000313" key="2">
    <source>
        <dbReference type="EMBL" id="SKC03743.1"/>
    </source>
</evidence>
<keyword evidence="3" id="KW-1185">Reference proteome</keyword>
<dbReference type="STRING" id="53254.SAMN05660750_03799"/>
<dbReference type="RefSeq" id="WP_055726464.1">
    <property type="nucleotide sequence ID" value="NZ_FUYX01000011.1"/>
</dbReference>
<proteinExistence type="predicted"/>
<name>A0A0Q3IC75_9HYPH</name>
<organism evidence="1 3">
    <name type="scientific">Bosea thiooxidans</name>
    <dbReference type="NCBI Taxonomy" id="53254"/>
    <lineage>
        <taxon>Bacteria</taxon>
        <taxon>Pseudomonadati</taxon>
        <taxon>Pseudomonadota</taxon>
        <taxon>Alphaproteobacteria</taxon>
        <taxon>Hyphomicrobiales</taxon>
        <taxon>Boseaceae</taxon>
        <taxon>Bosea</taxon>
    </lineage>
</organism>
<dbReference type="InterPro" id="IPR035959">
    <property type="entry name" value="RutC-like_sf"/>
</dbReference>
<dbReference type="Gene3D" id="3.30.1330.40">
    <property type="entry name" value="RutC-like"/>
    <property type="match status" value="1"/>
</dbReference>
<dbReference type="PANTHER" id="PTHR43857:SF1">
    <property type="entry name" value="YJGH FAMILY PROTEIN"/>
    <property type="match status" value="1"/>
</dbReference>
<dbReference type="InterPro" id="IPR006175">
    <property type="entry name" value="YjgF/YER057c/UK114"/>
</dbReference>
<protein>
    <submittedName>
        <fullName evidence="1 2">Enamine deaminase RidA</fullName>
    </submittedName>
</protein>
<evidence type="ECO:0000313" key="1">
    <source>
        <dbReference type="EMBL" id="KQK32519.1"/>
    </source>
</evidence>
<accession>A0A0Q3IC75</accession>
<dbReference type="Proteomes" id="UP000051562">
    <property type="component" value="Unassembled WGS sequence"/>
</dbReference>
<dbReference type="EMBL" id="LMAR01000001">
    <property type="protein sequence ID" value="KQK32519.1"/>
    <property type="molecule type" value="Genomic_DNA"/>
</dbReference>
<dbReference type="PANTHER" id="PTHR43857">
    <property type="entry name" value="BLR7761 PROTEIN"/>
    <property type="match status" value="1"/>
</dbReference>
<sequence>MSDVPQSRAILPEGWPQPRGYANGMVAEGRVLVTGGLVGWDAQGVFAQGFVGQLRQTFLNIRAVVEAGGGRVEDIVRLTWYVTDIATYRTSLKEIGPAYREVFGRHFPAMAVVAVTALVEPEALLEIEATAVVGA</sequence>
<dbReference type="OrthoDB" id="9803101at2"/>
<dbReference type="AlphaFoldDB" id="A0A0Q3IC75"/>
<dbReference type="CDD" id="cd00448">
    <property type="entry name" value="YjgF_YER057c_UK114_family"/>
    <property type="match status" value="1"/>
</dbReference>